<dbReference type="EC" id="5.2.1.8" evidence="2"/>
<name>A0A285RCG3_9PROT</name>
<dbReference type="GO" id="GO:0003755">
    <property type="term" value="F:peptidyl-prolyl cis-trans isomerase activity"/>
    <property type="evidence" value="ECO:0007669"/>
    <property type="project" value="UniProtKB-KW"/>
</dbReference>
<dbReference type="Pfam" id="PF13616">
    <property type="entry name" value="Rotamase_3"/>
    <property type="match status" value="1"/>
</dbReference>
<accession>A0A285RCG3</accession>
<gene>
    <name evidence="10" type="ORF">SAMN05428964_101436</name>
</gene>
<keyword evidence="5 8" id="KW-0413">Isomerase</keyword>
<dbReference type="PROSITE" id="PS50198">
    <property type="entry name" value="PPIC_PPIASE_2"/>
    <property type="match status" value="1"/>
</dbReference>
<evidence type="ECO:0000256" key="2">
    <source>
        <dbReference type="ARBA" id="ARBA00013194"/>
    </source>
</evidence>
<sequence length="106" mass="11323">MSEQVRASHILLMYAGSARSSATRTKEEALTEINALKDQIANGADFAKVAKANSDCPSGQQGGDLGFFGRGMMVPEFDAAAFNMEVGTTSDVVETDFGYHLLQRTA</sequence>
<dbReference type="PANTHER" id="PTHR10657:SF4">
    <property type="entry name" value="PEPTIDYL-PROLYL CIS-TRANS ISOMERASE-RELATED"/>
    <property type="match status" value="1"/>
</dbReference>
<dbReference type="RefSeq" id="WP_097050316.1">
    <property type="nucleotide sequence ID" value="NZ_OBMM01000001.1"/>
</dbReference>
<evidence type="ECO:0000256" key="5">
    <source>
        <dbReference type="ARBA" id="ARBA00023235"/>
    </source>
</evidence>
<dbReference type="InterPro" id="IPR046357">
    <property type="entry name" value="PPIase_dom_sf"/>
</dbReference>
<dbReference type="SUPFAM" id="SSF54534">
    <property type="entry name" value="FKBP-like"/>
    <property type="match status" value="1"/>
</dbReference>
<evidence type="ECO:0000256" key="6">
    <source>
        <dbReference type="ARBA" id="ARBA00030642"/>
    </source>
</evidence>
<protein>
    <recommendedName>
        <fullName evidence="3">Parvulin-like PPIase</fullName>
        <ecNumber evidence="2">5.2.1.8</ecNumber>
    </recommendedName>
    <alternativeName>
        <fullName evidence="6">Peptidyl-prolyl cis-trans isomerase plp</fullName>
    </alternativeName>
    <alternativeName>
        <fullName evidence="7">Rotamase plp</fullName>
    </alternativeName>
</protein>
<dbReference type="EMBL" id="OBMM01000001">
    <property type="protein sequence ID" value="SOB91584.1"/>
    <property type="molecule type" value="Genomic_DNA"/>
</dbReference>
<feature type="domain" description="PpiC" evidence="9">
    <location>
        <begin position="2"/>
        <end position="106"/>
    </location>
</feature>
<evidence type="ECO:0000256" key="4">
    <source>
        <dbReference type="ARBA" id="ARBA00023110"/>
    </source>
</evidence>
<keyword evidence="4 8" id="KW-0697">Rotamase</keyword>
<comment type="catalytic activity">
    <reaction evidence="1">
        <text>[protein]-peptidylproline (omega=180) = [protein]-peptidylproline (omega=0)</text>
        <dbReference type="Rhea" id="RHEA:16237"/>
        <dbReference type="Rhea" id="RHEA-COMP:10747"/>
        <dbReference type="Rhea" id="RHEA-COMP:10748"/>
        <dbReference type="ChEBI" id="CHEBI:83833"/>
        <dbReference type="ChEBI" id="CHEBI:83834"/>
        <dbReference type="EC" id="5.2.1.8"/>
    </reaction>
</comment>
<reference evidence="10 11" key="1">
    <citation type="submission" date="2017-08" db="EMBL/GenBank/DDBJ databases">
        <authorList>
            <person name="de Groot N.N."/>
        </authorList>
    </citation>
    <scope>NUCLEOTIDE SEQUENCE [LARGE SCALE GENOMIC DNA]</scope>
    <source>
        <strain evidence="10 11">USBA 78</strain>
    </source>
</reference>
<proteinExistence type="predicted"/>
<evidence type="ECO:0000256" key="7">
    <source>
        <dbReference type="ARBA" id="ARBA00031484"/>
    </source>
</evidence>
<dbReference type="PANTHER" id="PTHR10657">
    <property type="entry name" value="PEPTIDYL-PROLYL CIS-TRANS ISOMERASE"/>
    <property type="match status" value="1"/>
</dbReference>
<dbReference type="Gene3D" id="3.10.50.40">
    <property type="match status" value="1"/>
</dbReference>
<evidence type="ECO:0000313" key="10">
    <source>
        <dbReference type="EMBL" id="SOB91584.1"/>
    </source>
</evidence>
<evidence type="ECO:0000313" key="11">
    <source>
        <dbReference type="Proteomes" id="UP000219068"/>
    </source>
</evidence>
<dbReference type="AlphaFoldDB" id="A0A285RCG3"/>
<dbReference type="InterPro" id="IPR051370">
    <property type="entry name" value="PPIase_Pin1"/>
</dbReference>
<evidence type="ECO:0000256" key="1">
    <source>
        <dbReference type="ARBA" id="ARBA00000971"/>
    </source>
</evidence>
<evidence type="ECO:0000256" key="3">
    <source>
        <dbReference type="ARBA" id="ARBA00018370"/>
    </source>
</evidence>
<dbReference type="InterPro" id="IPR023058">
    <property type="entry name" value="PPIase_PpiC_CS"/>
</dbReference>
<dbReference type="Proteomes" id="UP000219068">
    <property type="component" value="Unassembled WGS sequence"/>
</dbReference>
<evidence type="ECO:0000256" key="8">
    <source>
        <dbReference type="PROSITE-ProRule" id="PRU00278"/>
    </source>
</evidence>
<evidence type="ECO:0000259" key="9">
    <source>
        <dbReference type="PROSITE" id="PS50198"/>
    </source>
</evidence>
<dbReference type="InterPro" id="IPR000297">
    <property type="entry name" value="PPIase_PpiC"/>
</dbReference>
<organism evidence="10 11">
    <name type="scientific">Thalassospira xiamenensis</name>
    <dbReference type="NCBI Taxonomy" id="220697"/>
    <lineage>
        <taxon>Bacteria</taxon>
        <taxon>Pseudomonadati</taxon>
        <taxon>Pseudomonadota</taxon>
        <taxon>Alphaproteobacteria</taxon>
        <taxon>Rhodospirillales</taxon>
        <taxon>Thalassospiraceae</taxon>
        <taxon>Thalassospira</taxon>
    </lineage>
</organism>
<dbReference type="PROSITE" id="PS01096">
    <property type="entry name" value="PPIC_PPIASE_1"/>
    <property type="match status" value="1"/>
</dbReference>